<evidence type="ECO:0000256" key="10">
    <source>
        <dbReference type="RuleBase" id="RU363066"/>
    </source>
</evidence>
<comment type="similarity">
    <text evidence="2 10">Belongs to the gluconokinase GntK/GntV family.</text>
</comment>
<evidence type="ECO:0000256" key="6">
    <source>
        <dbReference type="ARBA" id="ARBA00022777"/>
    </source>
</evidence>
<name>A0A097IHW3_9CORY</name>
<keyword evidence="5 10" id="KW-0547">Nucleotide-binding</keyword>
<dbReference type="KEGG" id="cdo:CDOO_10885"/>
<dbReference type="Proteomes" id="UP000029914">
    <property type="component" value="Chromosome"/>
</dbReference>
<organism evidence="11 12">
    <name type="scientific">Corynebacterium doosanense CAU 212 = DSM 45436</name>
    <dbReference type="NCBI Taxonomy" id="558173"/>
    <lineage>
        <taxon>Bacteria</taxon>
        <taxon>Bacillati</taxon>
        <taxon>Actinomycetota</taxon>
        <taxon>Actinomycetes</taxon>
        <taxon>Mycobacteriales</taxon>
        <taxon>Corynebacteriaceae</taxon>
        <taxon>Corynebacterium</taxon>
    </lineage>
</organism>
<keyword evidence="7 10" id="KW-0067">ATP-binding</keyword>
<dbReference type="EMBL" id="CP006764">
    <property type="protein sequence ID" value="AIT61715.1"/>
    <property type="molecule type" value="Genomic_DNA"/>
</dbReference>
<keyword evidence="12" id="KW-1185">Reference proteome</keyword>
<gene>
    <name evidence="11" type="ORF">CDOO_10885</name>
</gene>
<evidence type="ECO:0000256" key="2">
    <source>
        <dbReference type="ARBA" id="ARBA00008420"/>
    </source>
</evidence>
<evidence type="ECO:0000256" key="3">
    <source>
        <dbReference type="ARBA" id="ARBA00012054"/>
    </source>
</evidence>
<dbReference type="GO" id="GO:0019521">
    <property type="term" value="P:D-gluconate metabolic process"/>
    <property type="evidence" value="ECO:0007669"/>
    <property type="project" value="UniProtKB-KW"/>
</dbReference>
<dbReference type="HOGENOM" id="CLU_077168_4_1_11"/>
<comment type="catalytic activity">
    <reaction evidence="9 10">
        <text>D-gluconate + ATP = 6-phospho-D-gluconate + ADP + H(+)</text>
        <dbReference type="Rhea" id="RHEA:19433"/>
        <dbReference type="ChEBI" id="CHEBI:15378"/>
        <dbReference type="ChEBI" id="CHEBI:18391"/>
        <dbReference type="ChEBI" id="CHEBI:30616"/>
        <dbReference type="ChEBI" id="CHEBI:58759"/>
        <dbReference type="ChEBI" id="CHEBI:456216"/>
        <dbReference type="EC" id="2.7.1.12"/>
    </reaction>
</comment>
<dbReference type="InterPro" id="IPR031322">
    <property type="entry name" value="Shikimate/glucono_kinase"/>
</dbReference>
<evidence type="ECO:0000313" key="11">
    <source>
        <dbReference type="EMBL" id="AIT61715.1"/>
    </source>
</evidence>
<dbReference type="InterPro" id="IPR006001">
    <property type="entry name" value="Therm_gnt_kin"/>
</dbReference>
<evidence type="ECO:0000256" key="1">
    <source>
        <dbReference type="ARBA" id="ARBA00004761"/>
    </source>
</evidence>
<evidence type="ECO:0000256" key="9">
    <source>
        <dbReference type="ARBA" id="ARBA00048090"/>
    </source>
</evidence>
<dbReference type="AlphaFoldDB" id="A0A097IHW3"/>
<dbReference type="EC" id="2.7.1.12" evidence="3 10"/>
<proteinExistence type="inferred from homology"/>
<dbReference type="Gene3D" id="3.40.50.300">
    <property type="entry name" value="P-loop containing nucleotide triphosphate hydrolases"/>
    <property type="match status" value="1"/>
</dbReference>
<evidence type="ECO:0000256" key="8">
    <source>
        <dbReference type="ARBA" id="ARBA00023064"/>
    </source>
</evidence>
<evidence type="ECO:0000256" key="5">
    <source>
        <dbReference type="ARBA" id="ARBA00022741"/>
    </source>
</evidence>
<dbReference type="GO" id="GO:0005524">
    <property type="term" value="F:ATP binding"/>
    <property type="evidence" value="ECO:0007669"/>
    <property type="project" value="UniProtKB-KW"/>
</dbReference>
<dbReference type="GO" id="GO:0005737">
    <property type="term" value="C:cytoplasm"/>
    <property type="evidence" value="ECO:0007669"/>
    <property type="project" value="TreeGrafter"/>
</dbReference>
<dbReference type="SUPFAM" id="SSF52540">
    <property type="entry name" value="P-loop containing nucleoside triphosphate hydrolases"/>
    <property type="match status" value="1"/>
</dbReference>
<comment type="pathway">
    <text evidence="1">Carbohydrate acid metabolism.</text>
</comment>
<protein>
    <recommendedName>
        <fullName evidence="3 10">Gluconokinase</fullName>
        <ecNumber evidence="3 10">2.7.1.12</ecNumber>
    </recommendedName>
</protein>
<sequence length="173" mass="18801">MTDHTAPRHIVLMGVSGAGKSTIGELLGARLGLPYMDGDDLHSQANIDKMANGIPLTDEDRWPWLTDIGDWLQEHADGGIIGCSALKRTYRDAIRIAAPGAVFVHVHGDYVLLRSRMEHRPGHFMPSSLLDSQMAILEPLAEDEPGAVFDIADPPRVLVDKAEKWLTSGNTAG</sequence>
<dbReference type="PANTHER" id="PTHR43442:SF3">
    <property type="entry name" value="GLUCONOKINASE-RELATED"/>
    <property type="match status" value="1"/>
</dbReference>
<keyword evidence="8" id="KW-0311">Gluconate utilization</keyword>
<dbReference type="FunFam" id="3.40.50.300:FF:000522">
    <property type="entry name" value="Gluconokinase"/>
    <property type="match status" value="1"/>
</dbReference>
<dbReference type="RefSeq" id="WP_018020585.1">
    <property type="nucleotide sequence ID" value="NZ_AQUX01000001.1"/>
</dbReference>
<dbReference type="Pfam" id="PF01202">
    <property type="entry name" value="SKI"/>
    <property type="match status" value="1"/>
</dbReference>
<dbReference type="GO" id="GO:0046316">
    <property type="term" value="F:gluconokinase activity"/>
    <property type="evidence" value="ECO:0007669"/>
    <property type="project" value="UniProtKB-EC"/>
</dbReference>
<accession>A0A097IHW3</accession>
<reference evidence="11 12" key="1">
    <citation type="submission" date="2013-09" db="EMBL/GenBank/DDBJ databases">
        <title>Complete genome sequence of Corynebacterium doosanense CAU 212(T) (=DSM 45436(T)), isolated from activated sludge.</title>
        <authorList>
            <person name="Schaffert L."/>
            <person name="Albersmeier A."/>
            <person name="Kalinowski J."/>
            <person name="Ruckert C."/>
        </authorList>
    </citation>
    <scope>NUCLEOTIDE SEQUENCE [LARGE SCALE GENOMIC DNA]</scope>
    <source>
        <strain evidence="11 12">CAU 212</strain>
    </source>
</reference>
<evidence type="ECO:0000313" key="12">
    <source>
        <dbReference type="Proteomes" id="UP000029914"/>
    </source>
</evidence>
<keyword evidence="6 10" id="KW-0418">Kinase</keyword>
<dbReference type="InterPro" id="IPR027417">
    <property type="entry name" value="P-loop_NTPase"/>
</dbReference>
<evidence type="ECO:0000256" key="4">
    <source>
        <dbReference type="ARBA" id="ARBA00022679"/>
    </source>
</evidence>
<evidence type="ECO:0000256" key="7">
    <source>
        <dbReference type="ARBA" id="ARBA00022840"/>
    </source>
</evidence>
<dbReference type="STRING" id="558173.CDOO_10885"/>
<dbReference type="PANTHER" id="PTHR43442">
    <property type="entry name" value="GLUCONOKINASE-RELATED"/>
    <property type="match status" value="1"/>
</dbReference>
<keyword evidence="4 10" id="KW-0808">Transferase</keyword>
<dbReference type="eggNOG" id="COG3265">
    <property type="taxonomic scope" value="Bacteria"/>
</dbReference>
<dbReference type="CDD" id="cd02021">
    <property type="entry name" value="GntK"/>
    <property type="match status" value="1"/>
</dbReference>
<dbReference type="NCBIfam" id="TIGR01313">
    <property type="entry name" value="therm_gnt_kin"/>
    <property type="match status" value="1"/>
</dbReference>